<dbReference type="AlphaFoldDB" id="A0A316F679"/>
<feature type="chain" id="PRO_5038420512" evidence="1">
    <location>
        <begin position="22"/>
        <end position="188"/>
    </location>
</feature>
<organism evidence="2 3">
    <name type="scientific">Actinoplanes xinjiangensis</name>
    <dbReference type="NCBI Taxonomy" id="512350"/>
    <lineage>
        <taxon>Bacteria</taxon>
        <taxon>Bacillati</taxon>
        <taxon>Actinomycetota</taxon>
        <taxon>Actinomycetes</taxon>
        <taxon>Micromonosporales</taxon>
        <taxon>Micromonosporaceae</taxon>
        <taxon>Actinoplanes</taxon>
    </lineage>
</organism>
<dbReference type="Proteomes" id="UP000245697">
    <property type="component" value="Unassembled WGS sequence"/>
</dbReference>
<reference evidence="2 3" key="1">
    <citation type="submission" date="2018-05" db="EMBL/GenBank/DDBJ databases">
        <title>Genomic Encyclopedia of Archaeal and Bacterial Type Strains, Phase II (KMG-II): from individual species to whole genera.</title>
        <authorList>
            <person name="Goeker M."/>
        </authorList>
    </citation>
    <scope>NUCLEOTIDE SEQUENCE [LARGE SCALE GENOMIC DNA]</scope>
    <source>
        <strain evidence="2 3">DSM 45184</strain>
    </source>
</reference>
<name>A0A316F679_9ACTN</name>
<comment type="caution">
    <text evidence="2">The sequence shown here is derived from an EMBL/GenBank/DDBJ whole genome shotgun (WGS) entry which is preliminary data.</text>
</comment>
<gene>
    <name evidence="2" type="ORF">BC793_12117</name>
</gene>
<accession>A0A316F679</accession>
<evidence type="ECO:0000313" key="2">
    <source>
        <dbReference type="EMBL" id="PWK39750.1"/>
    </source>
</evidence>
<dbReference type="EMBL" id="QGGR01000021">
    <property type="protein sequence ID" value="PWK39750.1"/>
    <property type="molecule type" value="Genomic_DNA"/>
</dbReference>
<proteinExistence type="predicted"/>
<evidence type="ECO:0000313" key="3">
    <source>
        <dbReference type="Proteomes" id="UP000245697"/>
    </source>
</evidence>
<keyword evidence="3" id="KW-1185">Reference proteome</keyword>
<protein>
    <submittedName>
        <fullName evidence="2">Uncharacterized protein</fullName>
    </submittedName>
</protein>
<feature type="signal peptide" evidence="1">
    <location>
        <begin position="1"/>
        <end position="21"/>
    </location>
</feature>
<sequence length="188" mass="19860">MVGLAALFIFVVATTAANIVAGDDTLRYVTGDRPVYGVASGQNGTDRWLEWRLPAGTAAIGVTYEAAEDEARRPAVFSLGGTFHRHGGAASCPARLAWDVAVAGRPGAGGVLESDEDHVDTTVPLPDEYLGLPIAITVRRVDGGDCDVTFTVYELAVDGDMPIGFLPGFPPQIFITDQCRDDEPCPLP</sequence>
<evidence type="ECO:0000256" key="1">
    <source>
        <dbReference type="SAM" id="SignalP"/>
    </source>
</evidence>
<keyword evidence="1" id="KW-0732">Signal</keyword>